<dbReference type="Proteomes" id="UP000095280">
    <property type="component" value="Unplaced"/>
</dbReference>
<reference evidence="2" key="1">
    <citation type="submission" date="2016-11" db="UniProtKB">
        <authorList>
            <consortium name="WormBaseParasite"/>
        </authorList>
    </citation>
    <scope>IDENTIFICATION</scope>
</reference>
<sequence>MILGEAITFTEAMTMMEQLRCSSTNVLLYLNSSDGNLMRAKF</sequence>
<evidence type="ECO:0000313" key="2">
    <source>
        <dbReference type="WBParaSite" id="maker-unitig_42568-snap-gene-0.1-mRNA-1"/>
    </source>
</evidence>
<protein>
    <submittedName>
        <fullName evidence="2">Uncharacterized protein</fullName>
    </submittedName>
</protein>
<proteinExistence type="predicted"/>
<keyword evidence="1" id="KW-1185">Reference proteome</keyword>
<name>A0A1I8FPU7_9PLAT</name>
<accession>A0A1I8FPU7</accession>
<dbReference type="AlphaFoldDB" id="A0A1I8FPU7"/>
<evidence type="ECO:0000313" key="1">
    <source>
        <dbReference type="Proteomes" id="UP000095280"/>
    </source>
</evidence>
<dbReference type="WBParaSite" id="maker-unitig_42568-snap-gene-0.1-mRNA-1">
    <property type="protein sequence ID" value="maker-unitig_42568-snap-gene-0.1-mRNA-1"/>
    <property type="gene ID" value="maker-unitig_42568-snap-gene-0.1"/>
</dbReference>
<organism evidence="1 2">
    <name type="scientific">Macrostomum lignano</name>
    <dbReference type="NCBI Taxonomy" id="282301"/>
    <lineage>
        <taxon>Eukaryota</taxon>
        <taxon>Metazoa</taxon>
        <taxon>Spiralia</taxon>
        <taxon>Lophotrochozoa</taxon>
        <taxon>Platyhelminthes</taxon>
        <taxon>Rhabditophora</taxon>
        <taxon>Macrostomorpha</taxon>
        <taxon>Macrostomida</taxon>
        <taxon>Macrostomidae</taxon>
        <taxon>Macrostomum</taxon>
    </lineage>
</organism>